<feature type="domain" description="RNase H type-1" evidence="7">
    <location>
        <begin position="439"/>
        <end position="587"/>
    </location>
</feature>
<evidence type="ECO:0000256" key="3">
    <source>
        <dbReference type="ARBA" id="ARBA00022722"/>
    </source>
</evidence>
<gene>
    <name evidence="8" type="ORF">DUI87_12087</name>
</gene>
<dbReference type="Gene3D" id="3.30.420.10">
    <property type="entry name" value="Ribonuclease H-like superfamily/Ribonuclease H"/>
    <property type="match status" value="1"/>
</dbReference>
<proteinExistence type="predicted"/>
<evidence type="ECO:0000313" key="8">
    <source>
        <dbReference type="EMBL" id="RMC11174.1"/>
    </source>
</evidence>
<keyword evidence="5" id="KW-0378">Hydrolase</keyword>
<dbReference type="InterPro" id="IPR002156">
    <property type="entry name" value="RNaseH_domain"/>
</dbReference>
<dbReference type="InterPro" id="IPR041577">
    <property type="entry name" value="RT_RNaseH_2"/>
</dbReference>
<keyword evidence="3" id="KW-0540">Nuclease</keyword>
<evidence type="ECO:0000256" key="6">
    <source>
        <dbReference type="SAM" id="MobiDB-lite"/>
    </source>
</evidence>
<name>A0A3M0KIR8_HIRRU</name>
<comment type="caution">
    <text evidence="8">The sequence shown here is derived from an EMBL/GenBank/DDBJ whole genome shotgun (WGS) entry which is preliminary data.</text>
</comment>
<evidence type="ECO:0000256" key="4">
    <source>
        <dbReference type="ARBA" id="ARBA00022759"/>
    </source>
</evidence>
<dbReference type="Gene3D" id="1.10.340.70">
    <property type="match status" value="1"/>
</dbReference>
<reference evidence="8 9" key="1">
    <citation type="submission" date="2018-07" db="EMBL/GenBank/DDBJ databases">
        <title>A high quality draft genome assembly of the barn swallow (H. rustica rustica).</title>
        <authorList>
            <person name="Formenti G."/>
            <person name="Chiara M."/>
            <person name="Poveda L."/>
            <person name="Francoijs K.-J."/>
            <person name="Bonisoli-Alquati A."/>
            <person name="Canova L."/>
            <person name="Gianfranceschi L."/>
            <person name="Horner D.S."/>
            <person name="Saino N."/>
        </authorList>
    </citation>
    <scope>NUCLEOTIDE SEQUENCE [LARGE SCALE GENOMIC DNA]</scope>
    <source>
        <strain evidence="8">Chelidonia</strain>
        <tissue evidence="8">Blood</tissue>
    </source>
</reference>
<dbReference type="Gene3D" id="2.30.30.850">
    <property type="match status" value="1"/>
</dbReference>
<dbReference type="GO" id="GO:0016779">
    <property type="term" value="F:nucleotidyltransferase activity"/>
    <property type="evidence" value="ECO:0007669"/>
    <property type="project" value="UniProtKB-KW"/>
</dbReference>
<keyword evidence="1" id="KW-0808">Transferase</keyword>
<dbReference type="Pfam" id="PF00075">
    <property type="entry name" value="RNase_H"/>
    <property type="match status" value="1"/>
</dbReference>
<dbReference type="InterPro" id="IPR036397">
    <property type="entry name" value="RNaseH_sf"/>
</dbReference>
<dbReference type="InterPro" id="IPR051320">
    <property type="entry name" value="Viral_Replic_Matur_Polypro"/>
</dbReference>
<evidence type="ECO:0000259" key="7">
    <source>
        <dbReference type="PROSITE" id="PS50879"/>
    </source>
</evidence>
<dbReference type="Pfam" id="PF17919">
    <property type="entry name" value="RT_RNaseH_2"/>
    <property type="match status" value="1"/>
</dbReference>
<evidence type="ECO:0000256" key="2">
    <source>
        <dbReference type="ARBA" id="ARBA00022695"/>
    </source>
</evidence>
<dbReference type="PANTHER" id="PTHR33064:SF37">
    <property type="entry name" value="RIBONUCLEASE H"/>
    <property type="match status" value="1"/>
</dbReference>
<dbReference type="InterPro" id="IPR040643">
    <property type="entry name" value="MLVIN_C"/>
</dbReference>
<dbReference type="PANTHER" id="PTHR33064">
    <property type="entry name" value="POL PROTEIN"/>
    <property type="match status" value="1"/>
</dbReference>
<feature type="region of interest" description="Disordered" evidence="6">
    <location>
        <begin position="825"/>
        <end position="850"/>
    </location>
</feature>
<evidence type="ECO:0000313" key="9">
    <source>
        <dbReference type="Proteomes" id="UP000269221"/>
    </source>
</evidence>
<dbReference type="Gene3D" id="3.10.20.370">
    <property type="match status" value="1"/>
</dbReference>
<dbReference type="InterPro" id="IPR043502">
    <property type="entry name" value="DNA/RNA_pol_sf"/>
</dbReference>
<dbReference type="SUPFAM" id="SSF56672">
    <property type="entry name" value="DNA/RNA polymerases"/>
    <property type="match status" value="1"/>
</dbReference>
<dbReference type="AlphaFoldDB" id="A0A3M0KIR8"/>
<dbReference type="GO" id="GO:0004523">
    <property type="term" value="F:RNA-DNA hybrid ribonuclease activity"/>
    <property type="evidence" value="ECO:0007669"/>
    <property type="project" value="InterPro"/>
</dbReference>
<dbReference type="SUPFAM" id="SSF53098">
    <property type="entry name" value="Ribonuclease H-like"/>
    <property type="match status" value="1"/>
</dbReference>
<evidence type="ECO:0000256" key="1">
    <source>
        <dbReference type="ARBA" id="ARBA00022679"/>
    </source>
</evidence>
<keyword evidence="9" id="KW-1185">Reference proteome</keyword>
<keyword evidence="4" id="KW-0255">Endonuclease</keyword>
<dbReference type="OrthoDB" id="9906983at2759"/>
<evidence type="ECO:0000256" key="5">
    <source>
        <dbReference type="ARBA" id="ARBA00022801"/>
    </source>
</evidence>
<sequence length="850" mass="97122">MRPRVPVRPNAPVTRSQDINFATKNPDILALGCNPKDLEDSRKSKLLRIIFTVFVVMPLATGQNSGATLDRVHERREGAMQEQTMIKQAAREWAMREQSMQNQSPNNVDTCNKCHHSMWVKDKMGFVFVAHPHVNDACHDHSNFIDVCVKNRKMYWVLLTSYTVVRIQEKGWTHITRVKGPVPPPNTGPDPAETSTSLPDAVPPMPMLGSFPFSSFSKQQQQQNHMEDRFYHYKDKEIEEYTQAVKFLYEKLTEGDNIKWTKEDDDKLEKLKLKLASIPALSLPSLEKPFHLYVNVEKGVAHGVLVQEWGGVKRPVAYLSKMLDPVSHGWPLCIQAIAATAILIEESRKLTFEGKLIVCTPHAVRNVLNQKAEKWLTDSRMLKYEAILIGSDDLTLEVNRSLNPAQFFYGEPADNLIHNCLEIIQYQTKVRGDLEEQALSEGEIIYVDSSSRCLQGKRMSGYAVVNGKNMQTIEKGKLPSNWSAQTCELYTLKKALEYLAHKKGTIYTDSKYAFRVVHTFGKIWEERGLLNSRGKGLVHERLILEILEALKLPEEIAIVHIKGHQRGVTPEIRGNNLADQEAKDAAENGAERVMLILTPNEEKLEIPKFSEAEKEELNKIGGEQAESRKWKLPDGRQLVNKILARKILEDMHQKTLWGTQALCDHFLEELWMHLDFWSSKATLLKIRTQPRSDLGVSPYKMMFGLPFLTTQHENATYEVGEMSVKRYVNTIAKTLENLRLEGRIPQTTPLDFKIHNVHPGEWVLVKTWKEQSLTPQWEGPFQVLLTTEAVIRTKERGWIHASRIKGPVEELKEWMITSEPGETKLTLKRGLGGNELGRPKWPKKHTQDHT</sequence>
<dbReference type="PROSITE" id="PS50879">
    <property type="entry name" value="RNASE_H_1"/>
    <property type="match status" value="1"/>
</dbReference>
<dbReference type="InterPro" id="IPR012337">
    <property type="entry name" value="RNaseH-like_sf"/>
</dbReference>
<keyword evidence="2" id="KW-0548">Nucleotidyltransferase</keyword>
<organism evidence="8 9">
    <name type="scientific">Hirundo rustica rustica</name>
    <dbReference type="NCBI Taxonomy" id="333673"/>
    <lineage>
        <taxon>Eukaryota</taxon>
        <taxon>Metazoa</taxon>
        <taxon>Chordata</taxon>
        <taxon>Craniata</taxon>
        <taxon>Vertebrata</taxon>
        <taxon>Euteleostomi</taxon>
        <taxon>Archelosauria</taxon>
        <taxon>Archosauria</taxon>
        <taxon>Dinosauria</taxon>
        <taxon>Saurischia</taxon>
        <taxon>Theropoda</taxon>
        <taxon>Coelurosauria</taxon>
        <taxon>Aves</taxon>
        <taxon>Neognathae</taxon>
        <taxon>Neoaves</taxon>
        <taxon>Telluraves</taxon>
        <taxon>Australaves</taxon>
        <taxon>Passeriformes</taxon>
        <taxon>Sylvioidea</taxon>
        <taxon>Hirundinidae</taxon>
        <taxon>Hirundo</taxon>
    </lineage>
</organism>
<accession>A0A3M0KIR8</accession>
<dbReference type="EMBL" id="QRBI01000109">
    <property type="protein sequence ID" value="RMC11174.1"/>
    <property type="molecule type" value="Genomic_DNA"/>
</dbReference>
<dbReference type="GO" id="GO:0006259">
    <property type="term" value="P:DNA metabolic process"/>
    <property type="evidence" value="ECO:0007669"/>
    <property type="project" value="UniProtKB-ARBA"/>
</dbReference>
<protein>
    <recommendedName>
        <fullName evidence="7">RNase H type-1 domain-containing protein</fullName>
    </recommendedName>
</protein>
<dbReference type="Proteomes" id="UP000269221">
    <property type="component" value="Unassembled WGS sequence"/>
</dbReference>
<feature type="region of interest" description="Disordered" evidence="6">
    <location>
        <begin position="178"/>
        <end position="200"/>
    </location>
</feature>
<dbReference type="CDD" id="cd09273">
    <property type="entry name" value="RNase_HI_RT_Bel"/>
    <property type="match status" value="1"/>
</dbReference>
<dbReference type="Pfam" id="PF18697">
    <property type="entry name" value="MLVIN_C"/>
    <property type="match status" value="1"/>
</dbReference>
<dbReference type="GO" id="GO:0003676">
    <property type="term" value="F:nucleic acid binding"/>
    <property type="evidence" value="ECO:0007669"/>
    <property type="project" value="InterPro"/>
</dbReference>